<evidence type="ECO:0000256" key="1">
    <source>
        <dbReference type="ARBA" id="ARBA00010111"/>
    </source>
</evidence>
<dbReference type="GO" id="GO:0006412">
    <property type="term" value="P:translation"/>
    <property type="evidence" value="ECO:0007669"/>
    <property type="project" value="InterPro"/>
</dbReference>
<keyword evidence="6" id="KW-1185">Reference proteome</keyword>
<evidence type="ECO:0000313" key="5">
    <source>
        <dbReference type="EMBL" id="KAG1346366.1"/>
    </source>
</evidence>
<dbReference type="Gene3D" id="1.10.287.3980">
    <property type="match status" value="1"/>
</dbReference>
<dbReference type="HAMAP" id="MF_00391">
    <property type="entry name" value="Ribosomal_bL34"/>
    <property type="match status" value="1"/>
</dbReference>
<sequence>MASKSLAWAGASLINRLRLSNQFQPPKPSSSLILPHIPSNPSTQSFPAKFQLHWPPLLERGGGGGDAEALKILTSSEGISFHCGLPSFRFFIEDGNDALVNEPLLLLPKRTYQPSHIKRKRTHGFLARKSTRGGQKVIARRLAKGRARITV</sequence>
<keyword evidence="2" id="KW-0689">Ribosomal protein</keyword>
<keyword evidence="3" id="KW-0687">Ribonucleoprotein</keyword>
<name>A0A8K0IB80_COCNU</name>
<dbReference type="PROSITE" id="PS00784">
    <property type="entry name" value="RIBOSOMAL_L34"/>
    <property type="match status" value="1"/>
</dbReference>
<evidence type="ECO:0000256" key="3">
    <source>
        <dbReference type="ARBA" id="ARBA00023274"/>
    </source>
</evidence>
<dbReference type="PANTHER" id="PTHR14503:SF12">
    <property type="entry name" value="RIBOSOMAL PROTEIN L34"/>
    <property type="match status" value="1"/>
</dbReference>
<proteinExistence type="inferred from homology"/>
<gene>
    <name evidence="5" type="ORF">COCNU_06G001950</name>
</gene>
<comment type="similarity">
    <text evidence="1">Belongs to the bacterial ribosomal protein bL34 family.</text>
</comment>
<comment type="caution">
    <text evidence="5">The sequence shown here is derived from an EMBL/GenBank/DDBJ whole genome shotgun (WGS) entry which is preliminary data.</text>
</comment>
<evidence type="ECO:0000313" key="6">
    <source>
        <dbReference type="Proteomes" id="UP000797356"/>
    </source>
</evidence>
<dbReference type="InterPro" id="IPR020939">
    <property type="entry name" value="Ribosomal_bL34_CS"/>
</dbReference>
<reference evidence="5" key="2">
    <citation type="submission" date="2019-07" db="EMBL/GenBank/DDBJ databases">
        <authorList>
            <person name="Yang Y."/>
            <person name="Bocs S."/>
            <person name="Baudouin L."/>
        </authorList>
    </citation>
    <scope>NUCLEOTIDE SEQUENCE</scope>
    <source>
        <tissue evidence="5">Spear leaf of Hainan Tall coconut</tissue>
    </source>
</reference>
<dbReference type="EMBL" id="CM017877">
    <property type="protein sequence ID" value="KAG1346366.1"/>
    <property type="molecule type" value="Genomic_DNA"/>
</dbReference>
<reference evidence="5" key="1">
    <citation type="journal article" date="2017" name="Gigascience">
        <title>The genome draft of coconut (Cocos nucifera).</title>
        <authorList>
            <person name="Xiao Y."/>
            <person name="Xu P."/>
            <person name="Fan H."/>
            <person name="Baudouin L."/>
            <person name="Xia W."/>
            <person name="Bocs S."/>
            <person name="Xu J."/>
            <person name="Li Q."/>
            <person name="Guo A."/>
            <person name="Zhou L."/>
            <person name="Li J."/>
            <person name="Wu Y."/>
            <person name="Ma Z."/>
            <person name="Armero A."/>
            <person name="Issali A.E."/>
            <person name="Liu N."/>
            <person name="Peng M."/>
            <person name="Yang Y."/>
        </authorList>
    </citation>
    <scope>NUCLEOTIDE SEQUENCE</scope>
    <source>
        <tissue evidence="5">Spear leaf of Hainan Tall coconut</tissue>
    </source>
</reference>
<dbReference type="AlphaFoldDB" id="A0A8K0IB80"/>
<evidence type="ECO:0000256" key="2">
    <source>
        <dbReference type="ARBA" id="ARBA00022980"/>
    </source>
</evidence>
<dbReference type="Pfam" id="PF00468">
    <property type="entry name" value="Ribosomal_L34"/>
    <property type="match status" value="1"/>
</dbReference>
<dbReference type="NCBIfam" id="TIGR01030">
    <property type="entry name" value="rpmH_bact"/>
    <property type="match status" value="1"/>
</dbReference>
<accession>A0A8K0IB80</accession>
<dbReference type="InterPro" id="IPR000271">
    <property type="entry name" value="Ribosomal_bL34"/>
</dbReference>
<protein>
    <recommendedName>
        <fullName evidence="4">Large ribosomal subunit protein bL34m</fullName>
    </recommendedName>
</protein>
<dbReference type="OrthoDB" id="431691at2759"/>
<dbReference type="Proteomes" id="UP000797356">
    <property type="component" value="Chromosome 6"/>
</dbReference>
<evidence type="ECO:0000256" key="4">
    <source>
        <dbReference type="ARBA" id="ARBA00035274"/>
    </source>
</evidence>
<dbReference type="FunFam" id="1.10.287.3980:FF:000001">
    <property type="entry name" value="Mitochondrial ribosomal protein L34"/>
    <property type="match status" value="1"/>
</dbReference>
<organism evidence="5 6">
    <name type="scientific">Cocos nucifera</name>
    <name type="common">Coconut palm</name>
    <dbReference type="NCBI Taxonomy" id="13894"/>
    <lineage>
        <taxon>Eukaryota</taxon>
        <taxon>Viridiplantae</taxon>
        <taxon>Streptophyta</taxon>
        <taxon>Embryophyta</taxon>
        <taxon>Tracheophyta</taxon>
        <taxon>Spermatophyta</taxon>
        <taxon>Magnoliopsida</taxon>
        <taxon>Liliopsida</taxon>
        <taxon>Arecaceae</taxon>
        <taxon>Arecoideae</taxon>
        <taxon>Cocoseae</taxon>
        <taxon>Attaleinae</taxon>
        <taxon>Cocos</taxon>
    </lineage>
</organism>
<dbReference type="GO" id="GO:0005762">
    <property type="term" value="C:mitochondrial large ribosomal subunit"/>
    <property type="evidence" value="ECO:0007669"/>
    <property type="project" value="TreeGrafter"/>
</dbReference>
<dbReference type="PANTHER" id="PTHR14503">
    <property type="entry name" value="MITOCHONDRIAL RIBOSOMAL PROTEIN 34 FAMILY MEMBER"/>
    <property type="match status" value="1"/>
</dbReference>
<dbReference type="GO" id="GO:0003735">
    <property type="term" value="F:structural constituent of ribosome"/>
    <property type="evidence" value="ECO:0007669"/>
    <property type="project" value="InterPro"/>
</dbReference>